<evidence type="ECO:0000256" key="1">
    <source>
        <dbReference type="SAM" id="Coils"/>
    </source>
</evidence>
<comment type="caution">
    <text evidence="3">The sequence shown here is derived from an EMBL/GenBank/DDBJ whole genome shotgun (WGS) entry which is preliminary data.</text>
</comment>
<keyword evidence="4" id="KW-1185">Reference proteome</keyword>
<accession>A0A9P7G913</accession>
<organism evidence="3 4">
    <name type="scientific">Asterophora parasitica</name>
    <dbReference type="NCBI Taxonomy" id="117018"/>
    <lineage>
        <taxon>Eukaryota</taxon>
        <taxon>Fungi</taxon>
        <taxon>Dikarya</taxon>
        <taxon>Basidiomycota</taxon>
        <taxon>Agaricomycotina</taxon>
        <taxon>Agaricomycetes</taxon>
        <taxon>Agaricomycetidae</taxon>
        <taxon>Agaricales</taxon>
        <taxon>Tricholomatineae</taxon>
        <taxon>Lyophyllaceae</taxon>
        <taxon>Asterophora</taxon>
    </lineage>
</organism>
<keyword evidence="1" id="KW-0175">Coiled coil</keyword>
<dbReference type="EMBL" id="JABCKV010000039">
    <property type="protein sequence ID" value="KAG5645486.1"/>
    <property type="molecule type" value="Genomic_DNA"/>
</dbReference>
<dbReference type="Proteomes" id="UP000775547">
    <property type="component" value="Unassembled WGS sequence"/>
</dbReference>
<feature type="region of interest" description="Disordered" evidence="2">
    <location>
        <begin position="58"/>
        <end position="81"/>
    </location>
</feature>
<reference evidence="3" key="2">
    <citation type="submission" date="2021-10" db="EMBL/GenBank/DDBJ databases">
        <title>Phylogenomics reveals ancestral predisposition of the termite-cultivated fungus Termitomyces towards a domesticated lifestyle.</title>
        <authorList>
            <person name="Auxier B."/>
            <person name="Grum-Grzhimaylo A."/>
            <person name="Cardenas M.E."/>
            <person name="Lodge J.D."/>
            <person name="Laessoe T."/>
            <person name="Pedersen O."/>
            <person name="Smith M.E."/>
            <person name="Kuyper T.W."/>
            <person name="Franco-Molano E.A."/>
            <person name="Baroni T.J."/>
            <person name="Aanen D.K."/>
        </authorList>
    </citation>
    <scope>NUCLEOTIDE SEQUENCE</scope>
    <source>
        <strain evidence="3">AP01</strain>
        <tissue evidence="3">Mycelium</tissue>
    </source>
</reference>
<name>A0A9P7G913_9AGAR</name>
<evidence type="ECO:0000256" key="2">
    <source>
        <dbReference type="SAM" id="MobiDB-lite"/>
    </source>
</evidence>
<feature type="coiled-coil region" evidence="1">
    <location>
        <begin position="1"/>
        <end position="42"/>
    </location>
</feature>
<evidence type="ECO:0000313" key="4">
    <source>
        <dbReference type="Proteomes" id="UP000775547"/>
    </source>
</evidence>
<evidence type="ECO:0000313" key="3">
    <source>
        <dbReference type="EMBL" id="KAG5645486.1"/>
    </source>
</evidence>
<protein>
    <submittedName>
        <fullName evidence="3">Uncharacterized protein</fullName>
    </submittedName>
</protein>
<reference evidence="3" key="1">
    <citation type="submission" date="2020-07" db="EMBL/GenBank/DDBJ databases">
        <authorList>
            <person name="Nieuwenhuis M."/>
            <person name="Van De Peppel L.J.J."/>
        </authorList>
    </citation>
    <scope>NUCLEOTIDE SEQUENCE</scope>
    <source>
        <strain evidence="3">AP01</strain>
        <tissue evidence="3">Mycelium</tissue>
    </source>
</reference>
<proteinExistence type="predicted"/>
<sequence length="81" mass="9610">MDEAAEKLETLLLEMKALRLQRELAEREAEVEKEQRSIAKEARWEAMFRDLTHIEEGVHTIKKSQHPTQPGKSDMSMRYLW</sequence>
<gene>
    <name evidence="3" type="ORF">DXG03_006031</name>
</gene>
<dbReference type="OrthoDB" id="3029850at2759"/>
<dbReference type="AlphaFoldDB" id="A0A9P7G913"/>